<name>A0ABW2RDD7_9BURK</name>
<dbReference type="InterPro" id="IPR013324">
    <property type="entry name" value="RNA_pol_sigma_r3/r4-like"/>
</dbReference>
<keyword evidence="2" id="KW-1185">Reference proteome</keyword>
<dbReference type="Proteomes" id="UP001596495">
    <property type="component" value="Unassembled WGS sequence"/>
</dbReference>
<sequence length="600" mass="65313">MPVADVLGVLAKLEALYWVPAPQRGSSSSGAQMHTLIPVDPALRERMEACLSSAWVKALHPHDLRFPRLDDQTLSEWLGGHLERKEMPAAAHDVCQRLLAADSASWAQELADITSWAMEHASPRPGKEETKKRWTEIFLARHGGLSGLELQKVGEQFGLTRERVRQICDGVLVGLRSHPVQMPALERLLNAASRVMPLSMEDANVQLAPFLGEGYGLRAAMNFADLMDLKSPVRETALRARTHDGYKPVTLVEAYDAPASWAKDALAHARRDCTFVGCTNYLRIAGLLALEQGIAPDLETLQTVFGNAPGFRVLDTDSGWFTLADSESSATASRMRKIMAVADGSVDLDTVASALMTDDRWLHREDGRTLALPPLHVLAELFSGWDWLKANGHNKYTARTTIDPNEVLSRTEVGAVEVIEKHGGAATRAELAGHLIGNLGVTNVAVSQIAAMSAAVCKLDHSIYGVRGRPLPAEALMEARKRRTAEQYARSPYAELVMQEIDLSAPIRTTVTQSASTVSPTLRVVYLPSYLSGKITGVFEHKDGVLPQITIGSANQIRQLAKAALSLGIGPGERFDIIFDVPGKTYSIPDSEDKSETISA</sequence>
<dbReference type="RefSeq" id="WP_382259418.1">
    <property type="nucleotide sequence ID" value="NZ_JBHTBX010000013.1"/>
</dbReference>
<dbReference type="InterPro" id="IPR036388">
    <property type="entry name" value="WH-like_DNA-bd_sf"/>
</dbReference>
<reference evidence="2" key="1">
    <citation type="journal article" date="2019" name="Int. J. Syst. Evol. Microbiol.">
        <title>The Global Catalogue of Microorganisms (GCM) 10K type strain sequencing project: providing services to taxonomists for standard genome sequencing and annotation.</title>
        <authorList>
            <consortium name="The Broad Institute Genomics Platform"/>
            <consortium name="The Broad Institute Genome Sequencing Center for Infectious Disease"/>
            <person name="Wu L."/>
            <person name="Ma J."/>
        </authorList>
    </citation>
    <scope>NUCLEOTIDE SEQUENCE [LARGE SCALE GENOMIC DNA]</scope>
    <source>
        <strain evidence="2">CCUG 54518</strain>
    </source>
</reference>
<proteinExistence type="predicted"/>
<dbReference type="EMBL" id="JBHTBX010000013">
    <property type="protein sequence ID" value="MFC7436052.1"/>
    <property type="molecule type" value="Genomic_DNA"/>
</dbReference>
<evidence type="ECO:0000313" key="1">
    <source>
        <dbReference type="EMBL" id="MFC7436052.1"/>
    </source>
</evidence>
<comment type="caution">
    <text evidence="1">The sequence shown here is derived from an EMBL/GenBank/DDBJ whole genome shotgun (WGS) entry which is preliminary data.</text>
</comment>
<evidence type="ECO:0000313" key="2">
    <source>
        <dbReference type="Proteomes" id="UP001596495"/>
    </source>
</evidence>
<organism evidence="1 2">
    <name type="scientific">Hydrogenophaga bisanensis</name>
    <dbReference type="NCBI Taxonomy" id="439611"/>
    <lineage>
        <taxon>Bacteria</taxon>
        <taxon>Pseudomonadati</taxon>
        <taxon>Pseudomonadota</taxon>
        <taxon>Betaproteobacteria</taxon>
        <taxon>Burkholderiales</taxon>
        <taxon>Comamonadaceae</taxon>
        <taxon>Hydrogenophaga</taxon>
    </lineage>
</organism>
<evidence type="ECO:0008006" key="3">
    <source>
        <dbReference type="Google" id="ProtNLM"/>
    </source>
</evidence>
<gene>
    <name evidence="1" type="ORF">ACFQNJ_16170</name>
</gene>
<accession>A0ABW2RDD7</accession>
<protein>
    <recommendedName>
        <fullName evidence="3">RNA polymerase sigma-70 region 4 domain-containing protein</fullName>
    </recommendedName>
</protein>
<dbReference type="Gene3D" id="1.10.10.10">
    <property type="entry name" value="Winged helix-like DNA-binding domain superfamily/Winged helix DNA-binding domain"/>
    <property type="match status" value="1"/>
</dbReference>
<dbReference type="SUPFAM" id="SSF88659">
    <property type="entry name" value="Sigma3 and sigma4 domains of RNA polymerase sigma factors"/>
    <property type="match status" value="1"/>
</dbReference>